<evidence type="ECO:0000313" key="3">
    <source>
        <dbReference type="EMBL" id="KGJ90946.1"/>
    </source>
</evidence>
<dbReference type="Proteomes" id="UP000029868">
    <property type="component" value="Unassembled WGS sequence"/>
</dbReference>
<proteinExistence type="predicted"/>
<dbReference type="EMBL" id="JQEC01000044">
    <property type="protein sequence ID" value="KGJ90946.1"/>
    <property type="molecule type" value="Genomic_DNA"/>
</dbReference>
<comment type="caution">
    <text evidence="3">The sequence shown here is derived from an EMBL/GenBank/DDBJ whole genome shotgun (WGS) entry which is preliminary data.</text>
</comment>
<protein>
    <submittedName>
        <fullName evidence="3">YHYH domain containing protein</fullName>
    </submittedName>
</protein>
<dbReference type="RefSeq" id="WP_033083260.1">
    <property type="nucleotide sequence ID" value="NZ_JQEC01000044.1"/>
</dbReference>
<evidence type="ECO:0000259" key="2">
    <source>
        <dbReference type="Pfam" id="PF14240"/>
    </source>
</evidence>
<dbReference type="OrthoDB" id="9796530at2"/>
<gene>
    <name evidence="3" type="ORF">GAB14E_0610</name>
</gene>
<name>A0A099KKI9_COLPS</name>
<feature type="region of interest" description="Disordered" evidence="1">
    <location>
        <begin position="27"/>
        <end position="51"/>
    </location>
</feature>
<dbReference type="Pfam" id="PF14240">
    <property type="entry name" value="YHYH"/>
    <property type="match status" value="1"/>
</dbReference>
<accession>A0A099KKI9</accession>
<evidence type="ECO:0000313" key="4">
    <source>
        <dbReference type="Proteomes" id="UP000029868"/>
    </source>
</evidence>
<reference evidence="3 4" key="1">
    <citation type="submission" date="2014-08" db="EMBL/GenBank/DDBJ databases">
        <title>Genomic and Phenotypic Diversity of Colwellia psychrerythraea strains from Disparate Marine Basins.</title>
        <authorList>
            <person name="Techtmann S.M."/>
            <person name="Stelling S.C."/>
            <person name="Utturkar S.M."/>
            <person name="Alshibli N."/>
            <person name="Harris A."/>
            <person name="Brown S.D."/>
            <person name="Hazen T.C."/>
        </authorList>
    </citation>
    <scope>NUCLEOTIDE SEQUENCE [LARGE SCALE GENOMIC DNA]</scope>
    <source>
        <strain evidence="3 4">GAB14E</strain>
    </source>
</reference>
<evidence type="ECO:0000256" key="1">
    <source>
        <dbReference type="SAM" id="MobiDB-lite"/>
    </source>
</evidence>
<feature type="domain" description="YHYH" evidence="2">
    <location>
        <begin position="166"/>
        <end position="389"/>
    </location>
</feature>
<feature type="compositionally biased region" description="Pro residues" evidence="1">
    <location>
        <begin position="37"/>
        <end position="51"/>
    </location>
</feature>
<dbReference type="InterPro" id="IPR025924">
    <property type="entry name" value="YHYH_dom"/>
</dbReference>
<dbReference type="PATRIC" id="fig|28229.3.peg.3273"/>
<organism evidence="3 4">
    <name type="scientific">Colwellia psychrerythraea</name>
    <name type="common">Vibrio psychroerythus</name>
    <dbReference type="NCBI Taxonomy" id="28229"/>
    <lineage>
        <taxon>Bacteria</taxon>
        <taxon>Pseudomonadati</taxon>
        <taxon>Pseudomonadota</taxon>
        <taxon>Gammaproteobacteria</taxon>
        <taxon>Alteromonadales</taxon>
        <taxon>Colwelliaceae</taxon>
        <taxon>Colwellia</taxon>
    </lineage>
</organism>
<sequence>MILPINKKTPLIFVATVCLLSACGGSESSPEPEPEIVPDPIVVPAPDPIPEPVPDPVPDPIPVPEPIPEPVIPENNLIKNSEGDISYLTLSNRHPDCAEYVGNYLANIVDVQKNVLLESHLSVTANDTHCTFSSNNIPNHDVGGNTTTGKDFASQVQANTKGYVLTIPRQPTQQTSVTYVQKVAGMLTLNGILLNGVDLDMDSAFCYHPDINAPLNIGLGTRTQCGLNADWYAVPANNADTVTLDEFAGHAFDGRYHYHGDNEGLSYLENDDLLAPTTDQVDPSGSPVVGFAPDGYPIYGHYFYDAESDQLRKARPSWTTYSDERITPQGSSIEAPSITTHIRGLFVEDWFYQEGLGDLDECNGMTDAYGNYGYYYTETYPFGPLCVKGQPDASFTLDSSAFVGG</sequence>
<dbReference type="AlphaFoldDB" id="A0A099KKI9"/>
<dbReference type="PROSITE" id="PS51257">
    <property type="entry name" value="PROKAR_LIPOPROTEIN"/>
    <property type="match status" value="1"/>
</dbReference>